<organism evidence="17 18">
    <name type="scientific">Magnetospirillum sulfuroxidans</name>
    <dbReference type="NCBI Taxonomy" id="611300"/>
    <lineage>
        <taxon>Bacteria</taxon>
        <taxon>Pseudomonadati</taxon>
        <taxon>Pseudomonadota</taxon>
        <taxon>Alphaproteobacteria</taxon>
        <taxon>Rhodospirillales</taxon>
        <taxon>Rhodospirillaceae</taxon>
        <taxon>Magnetospirillum</taxon>
    </lineage>
</organism>
<evidence type="ECO:0000256" key="5">
    <source>
        <dbReference type="ARBA" id="ARBA00022475"/>
    </source>
</evidence>
<comment type="similarity">
    <text evidence="3">Belongs to the NapC/NirT/NrfH family.</text>
</comment>
<keyword evidence="7 14" id="KW-0349">Heme</keyword>
<keyword evidence="4 14" id="KW-0813">Transport</keyword>
<evidence type="ECO:0000256" key="10">
    <source>
        <dbReference type="ARBA" id="ARBA00022982"/>
    </source>
</evidence>
<keyword evidence="9 14" id="KW-0479">Metal-binding</keyword>
<accession>A0ABS5IGW1</accession>
<dbReference type="SUPFAM" id="SSF48695">
    <property type="entry name" value="Multiheme cytochromes"/>
    <property type="match status" value="1"/>
</dbReference>
<dbReference type="EMBL" id="JAGTUF010000015">
    <property type="protein sequence ID" value="MBR9972933.1"/>
    <property type="molecule type" value="Genomic_DNA"/>
</dbReference>
<evidence type="ECO:0000256" key="9">
    <source>
        <dbReference type="ARBA" id="ARBA00022723"/>
    </source>
</evidence>
<dbReference type="InterPro" id="IPR051174">
    <property type="entry name" value="Cytochrome_c-type_ET"/>
</dbReference>
<keyword evidence="18" id="KW-1185">Reference proteome</keyword>
<evidence type="ECO:0000256" key="1">
    <source>
        <dbReference type="ARBA" id="ARBA00004249"/>
    </source>
</evidence>
<evidence type="ECO:0000256" key="2">
    <source>
        <dbReference type="ARBA" id="ARBA00006417"/>
    </source>
</evidence>
<comment type="caution">
    <text evidence="17">The sequence shown here is derived from an EMBL/GenBank/DDBJ whole genome shotgun (WGS) entry which is preliminary data.</text>
</comment>
<evidence type="ECO:0000256" key="13">
    <source>
        <dbReference type="ARBA" id="ARBA00023136"/>
    </source>
</evidence>
<dbReference type="InterPro" id="IPR005126">
    <property type="entry name" value="NapC/NirT_cyt_c_N"/>
</dbReference>
<name>A0ABS5IGW1_9PROT</name>
<evidence type="ECO:0000256" key="11">
    <source>
        <dbReference type="ARBA" id="ARBA00022989"/>
    </source>
</evidence>
<evidence type="ECO:0000256" key="6">
    <source>
        <dbReference type="ARBA" id="ARBA00022519"/>
    </source>
</evidence>
<reference evidence="17 18" key="1">
    <citation type="submission" date="2021-04" db="EMBL/GenBank/DDBJ databases">
        <title>Magnetospirillum sulfuroxidans sp. nov., a facultative chemolithoautotrophic sulfur-oxidizing alphaproteobacterium isolated from freshwater sediment and proposals for Paramagetospirillum gen. nov., and Magnetospirillaceae fam. nov.</title>
        <authorList>
            <person name="Koziaeva V."/>
            <person name="Geelhoed J.S."/>
            <person name="Sorokin D.Y."/>
            <person name="Grouzdev D.S."/>
        </authorList>
    </citation>
    <scope>NUCLEOTIDE SEQUENCE [LARGE SCALE GENOMIC DNA]</scope>
    <source>
        <strain evidence="17 18">J10</strain>
    </source>
</reference>
<evidence type="ECO:0000313" key="17">
    <source>
        <dbReference type="EMBL" id="MBR9972933.1"/>
    </source>
</evidence>
<dbReference type="Gene3D" id="1.10.3820.10">
    <property type="entry name" value="Di-heme elbow motif domain"/>
    <property type="match status" value="1"/>
</dbReference>
<dbReference type="InterPro" id="IPR036280">
    <property type="entry name" value="Multihaem_cyt_sf"/>
</dbReference>
<evidence type="ECO:0000256" key="15">
    <source>
        <dbReference type="SAM" id="Phobius"/>
    </source>
</evidence>
<evidence type="ECO:0000256" key="3">
    <source>
        <dbReference type="ARBA" id="ARBA00007395"/>
    </source>
</evidence>
<evidence type="ECO:0000256" key="7">
    <source>
        <dbReference type="ARBA" id="ARBA00022617"/>
    </source>
</evidence>
<sequence>MSSGPSVSAKGMRAVRKWVLIGLAGIFAGIIGWGGFNTALEATNQMAFCISCHEMRDTVYGEYQQSSHFLNPSGIRATCADCHVPRDWSHKLIRKMQASGEVFHWAIGSIDSPEKFEAKRHTLAVREWDRMRAGDSQECRNCHSFEAMAFHKQSIKAARAMRDAAKDGKTCIDCHKAIAHKMPDVTAHHRRMFTALSAIAAKTLPAVGDVVTGVESRPLSPTPHAPSEGQLMAGHAVRVVDVAEGFVKIDIGGWRRDGTQSVLYARQGKRITLAILEEPALARLRPGREVEDADTGQTWTETHLQAWVPAGGFLRDPQPLWDYADRMAEDNCTLCHVRRPAAAYLANDWVGHMNSMKRLTPLSDAEAGLLLTDLQRQAKDGEK</sequence>
<evidence type="ECO:0000256" key="8">
    <source>
        <dbReference type="ARBA" id="ARBA00022692"/>
    </source>
</evidence>
<keyword evidence="10 14" id="KW-0249">Electron transport</keyword>
<comment type="subcellular location">
    <subcellularLocation>
        <location evidence="1">Cell inner membrane</location>
        <topology evidence="1">Single-pass type II membrane protein</topology>
    </subcellularLocation>
</comment>
<evidence type="ECO:0000313" key="18">
    <source>
        <dbReference type="Proteomes" id="UP000680714"/>
    </source>
</evidence>
<evidence type="ECO:0000256" key="4">
    <source>
        <dbReference type="ARBA" id="ARBA00022448"/>
    </source>
</evidence>
<dbReference type="Proteomes" id="UP000680714">
    <property type="component" value="Unassembled WGS sequence"/>
</dbReference>
<dbReference type="PANTHER" id="PTHR30333">
    <property type="entry name" value="CYTOCHROME C-TYPE PROTEIN"/>
    <property type="match status" value="1"/>
</dbReference>
<evidence type="ECO:0000256" key="12">
    <source>
        <dbReference type="ARBA" id="ARBA00023004"/>
    </source>
</evidence>
<keyword evidence="6 14" id="KW-0997">Cell inner membrane</keyword>
<evidence type="ECO:0000256" key="14">
    <source>
        <dbReference type="PIRNR" id="PIRNR000014"/>
    </source>
</evidence>
<dbReference type="InterPro" id="IPR009154">
    <property type="entry name" value="Membr-bd_4haem_cyt_TorC"/>
</dbReference>
<proteinExistence type="inferred from homology"/>
<feature type="transmembrane region" description="Helical" evidence="15">
    <location>
        <begin position="18"/>
        <end position="36"/>
    </location>
</feature>
<keyword evidence="11 15" id="KW-1133">Transmembrane helix</keyword>
<dbReference type="Pfam" id="PF03264">
    <property type="entry name" value="Cytochrom_NNT"/>
    <property type="match status" value="1"/>
</dbReference>
<keyword evidence="8 15" id="KW-0812">Transmembrane</keyword>
<dbReference type="PANTHER" id="PTHR30333:SF1">
    <property type="entry name" value="CYTOCHROME C-TYPE PROTEIN NAPC"/>
    <property type="match status" value="1"/>
</dbReference>
<comment type="similarity">
    <text evidence="2 14">Belongs to the TorC/TorY family.</text>
</comment>
<evidence type="ECO:0000259" key="16">
    <source>
        <dbReference type="Pfam" id="PF03264"/>
    </source>
</evidence>
<protein>
    <recommendedName>
        <fullName evidence="14">Cytochrome c-type protein</fullName>
    </recommendedName>
</protein>
<keyword evidence="5 14" id="KW-1003">Cell membrane</keyword>
<dbReference type="PIRSF" id="PIRSF000014">
    <property type="entry name" value="4_hem_cytch_TorC"/>
    <property type="match status" value="1"/>
</dbReference>
<keyword evidence="13 14" id="KW-0472">Membrane</keyword>
<feature type="domain" description="NapC/NirT cytochrome c N-terminal" evidence="16">
    <location>
        <begin position="17"/>
        <end position="184"/>
    </location>
</feature>
<keyword evidence="12 14" id="KW-0408">Iron</keyword>
<dbReference type="InterPro" id="IPR038266">
    <property type="entry name" value="NapC/NirT_cytc_sf"/>
</dbReference>
<gene>
    <name evidence="17" type="ORF">KEC16_14510</name>
</gene>